<evidence type="ECO:0000313" key="6">
    <source>
        <dbReference type="Proteomes" id="UP001318860"/>
    </source>
</evidence>
<dbReference type="InterPro" id="IPR002938">
    <property type="entry name" value="FAD-bd"/>
</dbReference>
<dbReference type="InterPro" id="IPR044560">
    <property type="entry name" value="MOase"/>
</dbReference>
<evidence type="ECO:0000256" key="2">
    <source>
        <dbReference type="ARBA" id="ARBA00023033"/>
    </source>
</evidence>
<accession>A0ABR0U8K1</accession>
<evidence type="ECO:0000256" key="1">
    <source>
        <dbReference type="ARBA" id="ARBA00023002"/>
    </source>
</evidence>
<evidence type="ECO:0000313" key="5">
    <source>
        <dbReference type="EMBL" id="KAK6118838.1"/>
    </source>
</evidence>
<comment type="caution">
    <text evidence="5">The sequence shown here is derived from an EMBL/GenBank/DDBJ whole genome shotgun (WGS) entry which is preliminary data.</text>
</comment>
<reference evidence="5 6" key="1">
    <citation type="journal article" date="2021" name="Comput. Struct. Biotechnol. J.">
        <title>De novo genome assembly of the potent medicinal plant Rehmannia glutinosa using nanopore technology.</title>
        <authorList>
            <person name="Ma L."/>
            <person name="Dong C."/>
            <person name="Song C."/>
            <person name="Wang X."/>
            <person name="Zheng X."/>
            <person name="Niu Y."/>
            <person name="Chen S."/>
            <person name="Feng W."/>
        </authorList>
    </citation>
    <scope>NUCLEOTIDE SEQUENCE [LARGE SCALE GENOMIC DNA]</scope>
    <source>
        <strain evidence="5">DH-2019</strain>
    </source>
</reference>
<keyword evidence="6" id="KW-1185">Reference proteome</keyword>
<keyword evidence="1" id="KW-0560">Oxidoreductase</keyword>
<gene>
    <name evidence="5" type="ORF">DH2020_047425</name>
</gene>
<comment type="similarity">
    <text evidence="3">Belongs to the 3-hydroxybenzoate 6-hydroxylase family.</text>
</comment>
<keyword evidence="2" id="KW-0503">Monooxygenase</keyword>
<dbReference type="InterPro" id="IPR036188">
    <property type="entry name" value="FAD/NAD-bd_sf"/>
</dbReference>
<evidence type="ECO:0000259" key="4">
    <source>
        <dbReference type="Pfam" id="PF01494"/>
    </source>
</evidence>
<feature type="domain" description="FAD-binding" evidence="4">
    <location>
        <begin position="23"/>
        <end position="167"/>
    </location>
</feature>
<dbReference type="Pfam" id="PF01494">
    <property type="entry name" value="FAD_binding_3"/>
    <property type="match status" value="2"/>
</dbReference>
<dbReference type="EMBL" id="JABTTQ020003297">
    <property type="protein sequence ID" value="KAK6118838.1"/>
    <property type="molecule type" value="Genomic_DNA"/>
</dbReference>
<dbReference type="Proteomes" id="UP001318860">
    <property type="component" value="Unassembled WGS sequence"/>
</dbReference>
<dbReference type="PANTHER" id="PTHR45934">
    <property type="entry name" value="FAD/NAD(P)-BINDING OXIDOREDUCTASE FAMILY PROTEIN"/>
    <property type="match status" value="1"/>
</dbReference>
<evidence type="ECO:0000256" key="3">
    <source>
        <dbReference type="ARBA" id="ARBA00024018"/>
    </source>
</evidence>
<feature type="domain" description="FAD-binding" evidence="4">
    <location>
        <begin position="237"/>
        <end position="278"/>
    </location>
</feature>
<organism evidence="5 6">
    <name type="scientific">Rehmannia glutinosa</name>
    <name type="common">Chinese foxglove</name>
    <dbReference type="NCBI Taxonomy" id="99300"/>
    <lineage>
        <taxon>Eukaryota</taxon>
        <taxon>Viridiplantae</taxon>
        <taxon>Streptophyta</taxon>
        <taxon>Embryophyta</taxon>
        <taxon>Tracheophyta</taxon>
        <taxon>Spermatophyta</taxon>
        <taxon>Magnoliopsida</taxon>
        <taxon>eudicotyledons</taxon>
        <taxon>Gunneridae</taxon>
        <taxon>Pentapetalae</taxon>
        <taxon>asterids</taxon>
        <taxon>lamiids</taxon>
        <taxon>Lamiales</taxon>
        <taxon>Orobanchaceae</taxon>
        <taxon>Rehmannieae</taxon>
        <taxon>Rehmannia</taxon>
    </lineage>
</organism>
<sequence>MSTISSPLLLGWTPTSLSDGHSLKLGVRSLVLESSDSLRLTGYALTLWPNGWRALDAVGVGDNLREKSVRIIGYKVASQDTKVPTSEADVNLRKLEIRCVRRKDLLESLEKELPQGTIRYSSKVVSIEESAKFKLIYLADGSLVRTKVLIGCDGVNSKVANWLALESPVSAGGRSSIRGIVEYPDGHVFEPKVHTYIGGVLAMHQRVLDVVERTELDCISYAAIKYRSPWNVLLGNIVKDNVCVAGDALHPMPPYTSQGGGSALEDGVILARCLSEALLTKQRGNMKETDDEDYVKMENGLKRYSQERKWRSFSLISIAYVVGWIQGSDSKVMGFLRKKFLARFTLGTMVRMAQFDCGKLVFT</sequence>
<dbReference type="Gene3D" id="3.50.50.60">
    <property type="entry name" value="FAD/NAD(P)-binding domain"/>
    <property type="match status" value="2"/>
</dbReference>
<dbReference type="SUPFAM" id="SSF51905">
    <property type="entry name" value="FAD/NAD(P)-binding domain"/>
    <property type="match status" value="1"/>
</dbReference>
<proteinExistence type="inferred from homology"/>
<name>A0ABR0U8K1_REHGL</name>
<protein>
    <recommendedName>
        <fullName evidence="4">FAD-binding domain-containing protein</fullName>
    </recommendedName>
</protein>
<dbReference type="PANTHER" id="PTHR45934:SF28">
    <property type="entry name" value="OS03G0153100 PROTEIN"/>
    <property type="match status" value="1"/>
</dbReference>